<sequence length="126" mass="14487">MSWLQSTSNRPRSNRERGLATDTPVDDWLRQRLWIETDSNGEILIDTRTTVGSRWVHTYSSRDLLEARSSADFDNIHCVDWTGAQLRTWLRNHAPDAGALYHSNPVDEVIVLRPEAQSVQRVSLED</sequence>
<proteinExistence type="predicted"/>
<comment type="caution">
    <text evidence="2">The sequence shown here is derived from an EMBL/GenBank/DDBJ whole genome shotgun (WGS) entry which is preliminary data.</text>
</comment>
<organism evidence="2 3">
    <name type="scientific">Saccharopolyspora griseoalba</name>
    <dbReference type="NCBI Taxonomy" id="1431848"/>
    <lineage>
        <taxon>Bacteria</taxon>
        <taxon>Bacillati</taxon>
        <taxon>Actinomycetota</taxon>
        <taxon>Actinomycetes</taxon>
        <taxon>Pseudonocardiales</taxon>
        <taxon>Pseudonocardiaceae</taxon>
        <taxon>Saccharopolyspora</taxon>
    </lineage>
</organism>
<evidence type="ECO:0000313" key="2">
    <source>
        <dbReference type="EMBL" id="MFC7344569.1"/>
    </source>
</evidence>
<dbReference type="Proteomes" id="UP001596504">
    <property type="component" value="Unassembled WGS sequence"/>
</dbReference>
<dbReference type="RefSeq" id="WP_380672478.1">
    <property type="nucleotide sequence ID" value="NZ_JBHTCJ010000017.1"/>
</dbReference>
<feature type="compositionally biased region" description="Polar residues" evidence="1">
    <location>
        <begin position="1"/>
        <end position="11"/>
    </location>
</feature>
<evidence type="ECO:0000313" key="3">
    <source>
        <dbReference type="Proteomes" id="UP001596504"/>
    </source>
</evidence>
<dbReference type="EMBL" id="JBHTCJ010000017">
    <property type="protein sequence ID" value="MFC7344569.1"/>
    <property type="molecule type" value="Genomic_DNA"/>
</dbReference>
<feature type="region of interest" description="Disordered" evidence="1">
    <location>
        <begin position="1"/>
        <end position="20"/>
    </location>
</feature>
<keyword evidence="3" id="KW-1185">Reference proteome</keyword>
<evidence type="ECO:0000256" key="1">
    <source>
        <dbReference type="SAM" id="MobiDB-lite"/>
    </source>
</evidence>
<name>A0ABW2LTI8_9PSEU</name>
<protein>
    <submittedName>
        <fullName evidence="2">Uncharacterized protein</fullName>
    </submittedName>
</protein>
<accession>A0ABW2LTI8</accession>
<gene>
    <name evidence="2" type="ORF">ACFQRI_24445</name>
</gene>
<reference evidence="3" key="1">
    <citation type="journal article" date="2019" name="Int. J. Syst. Evol. Microbiol.">
        <title>The Global Catalogue of Microorganisms (GCM) 10K type strain sequencing project: providing services to taxonomists for standard genome sequencing and annotation.</title>
        <authorList>
            <consortium name="The Broad Institute Genomics Platform"/>
            <consortium name="The Broad Institute Genome Sequencing Center for Infectious Disease"/>
            <person name="Wu L."/>
            <person name="Ma J."/>
        </authorList>
    </citation>
    <scope>NUCLEOTIDE SEQUENCE [LARGE SCALE GENOMIC DNA]</scope>
    <source>
        <strain evidence="3">WLHS5</strain>
    </source>
</reference>